<evidence type="ECO:0000313" key="1">
    <source>
        <dbReference type="EMBL" id="VDN54116.1"/>
    </source>
</evidence>
<reference evidence="4" key="1">
    <citation type="submission" date="2017-02" db="UniProtKB">
        <authorList>
            <consortium name="WormBaseParasite"/>
        </authorList>
    </citation>
    <scope>IDENTIFICATION</scope>
</reference>
<sequence>MEDFATYKRRHEGYRCICEWGYRSTTNTSNPYCEDVDECSANPCFPGSACINVPGSFIYILLYKQLTIETS</sequence>
<dbReference type="AlphaFoldDB" id="A0A0N4URJ0"/>
<gene>
    <name evidence="1" type="ORF">DME_LOCUS4089</name>
</gene>
<reference evidence="1 3" key="2">
    <citation type="submission" date="2018-11" db="EMBL/GenBank/DDBJ databases">
        <authorList>
            <consortium name="Pathogen Informatics"/>
        </authorList>
    </citation>
    <scope>NUCLEOTIDE SEQUENCE [LARGE SCALE GENOMIC DNA]</scope>
</reference>
<name>A0A0N4URJ0_DRAME</name>
<protein>
    <submittedName>
        <fullName evidence="4">EGF-like domain-containing protein</fullName>
    </submittedName>
</protein>
<dbReference type="Gene3D" id="2.10.25.10">
    <property type="entry name" value="Laminin"/>
    <property type="match status" value="1"/>
</dbReference>
<dbReference type="Proteomes" id="UP000038040">
    <property type="component" value="Unplaced"/>
</dbReference>
<dbReference type="WBParaSite" id="DME_0001067201-mRNA-1">
    <property type="protein sequence ID" value="DME_0001067201-mRNA-1"/>
    <property type="gene ID" value="DME_0001067201"/>
</dbReference>
<proteinExistence type="predicted"/>
<dbReference type="Proteomes" id="UP000274756">
    <property type="component" value="Unassembled WGS sequence"/>
</dbReference>
<accession>A0A0N4URJ0</accession>
<organism evidence="2 4">
    <name type="scientific">Dracunculus medinensis</name>
    <name type="common">Guinea worm</name>
    <dbReference type="NCBI Taxonomy" id="318479"/>
    <lineage>
        <taxon>Eukaryota</taxon>
        <taxon>Metazoa</taxon>
        <taxon>Ecdysozoa</taxon>
        <taxon>Nematoda</taxon>
        <taxon>Chromadorea</taxon>
        <taxon>Rhabditida</taxon>
        <taxon>Spirurina</taxon>
        <taxon>Dracunculoidea</taxon>
        <taxon>Dracunculidae</taxon>
        <taxon>Dracunculus</taxon>
    </lineage>
</organism>
<dbReference type="SUPFAM" id="SSF57196">
    <property type="entry name" value="EGF/Laminin"/>
    <property type="match status" value="1"/>
</dbReference>
<dbReference type="EMBL" id="UYYG01000282">
    <property type="protein sequence ID" value="VDN54116.1"/>
    <property type="molecule type" value="Genomic_DNA"/>
</dbReference>
<keyword evidence="3" id="KW-1185">Reference proteome</keyword>
<dbReference type="CDD" id="cd00054">
    <property type="entry name" value="EGF_CA"/>
    <property type="match status" value="1"/>
</dbReference>
<evidence type="ECO:0000313" key="4">
    <source>
        <dbReference type="WBParaSite" id="DME_0001067201-mRNA-1"/>
    </source>
</evidence>
<evidence type="ECO:0000313" key="2">
    <source>
        <dbReference type="Proteomes" id="UP000038040"/>
    </source>
</evidence>
<dbReference type="STRING" id="318479.A0A0N4URJ0"/>
<evidence type="ECO:0000313" key="3">
    <source>
        <dbReference type="Proteomes" id="UP000274756"/>
    </source>
</evidence>
<dbReference type="OrthoDB" id="9946071at2759"/>